<accession>A0A7J6ARZ0</accession>
<dbReference type="Proteomes" id="UP000593565">
    <property type="component" value="Unassembled WGS sequence"/>
</dbReference>
<dbReference type="GO" id="GO:0005576">
    <property type="term" value="C:extracellular region"/>
    <property type="evidence" value="ECO:0007669"/>
    <property type="project" value="UniProtKB-SubCell"/>
</dbReference>
<feature type="domain" description="EMI" evidence="9">
    <location>
        <begin position="97"/>
        <end position="173"/>
    </location>
</feature>
<evidence type="ECO:0000256" key="5">
    <source>
        <dbReference type="ARBA" id="ARBA00023157"/>
    </source>
</evidence>
<protein>
    <recommendedName>
        <fullName evidence="9">EMI domain-containing protein</fullName>
    </recommendedName>
</protein>
<feature type="chain" id="PRO_5029633423" description="EMI domain-containing protein" evidence="8">
    <location>
        <begin position="37"/>
        <end position="838"/>
    </location>
</feature>
<evidence type="ECO:0000313" key="11">
    <source>
        <dbReference type="Proteomes" id="UP000593565"/>
    </source>
</evidence>
<name>A0A7J6ARZ0_AMEME</name>
<proteinExistence type="predicted"/>
<dbReference type="PANTHER" id="PTHR15427:SF40">
    <property type="entry name" value="MULTIMERIN-2 PRECURSOR"/>
    <property type="match status" value="1"/>
</dbReference>
<evidence type="ECO:0000313" key="10">
    <source>
        <dbReference type="EMBL" id="KAF4084899.1"/>
    </source>
</evidence>
<feature type="signal peptide" evidence="8">
    <location>
        <begin position="1"/>
        <end position="36"/>
    </location>
</feature>
<evidence type="ECO:0000256" key="8">
    <source>
        <dbReference type="SAM" id="SignalP"/>
    </source>
</evidence>
<gene>
    <name evidence="10" type="ORF">AMELA_G00111260</name>
</gene>
<dbReference type="PANTHER" id="PTHR15427">
    <property type="entry name" value="EMILIN ELASTIN MICROFIBRIL INTERFACE-LOCATED PROTEIN ELASTIN MICROFIBRIL INTERFACER"/>
    <property type="match status" value="1"/>
</dbReference>
<keyword evidence="6" id="KW-0175">Coiled coil</keyword>
<feature type="coiled-coil region" evidence="6">
    <location>
        <begin position="338"/>
        <end position="365"/>
    </location>
</feature>
<sequence length="838" mass="95045">MLPVCFYVRGRRMDLTVLMLLLAMLLCSSCLSELRARDPDVEENEKAGLESSYSTAHIPVSLGYEQLSRSGQLDTHLETSQNPLPFLRESSHQPARRGNWCAFVHQRLVSVAELSGAEEHSMKTVNPCINGDPDCQTLKYQLSSQPIYRQKQKTITALHWKCCPGHEGNNCQETASLTGENQSSQEHRETAPTEVSQADDSGSGNGGDIPPPSSLPFMDSSSLSSFQQIFAAVMTQLQPVLDGFNRTLENLSREVEGLSIDLKNLRHEQESMSKTRHAHEEKHEKDLEDSFEQMQQIWSELDSQRKEIEQTIHLKQEHLLHNITDLNNKTDHKINMSNEEIQVSLQSLNKSMEEIRLNHGRLQETTQGEHTLSTNASESQSPLETSVWEAISNLDMKVLNNTMELNPLTENSKHLINIVQKLDHGLRNLSQRLEYVSHNTEVHLAQIGFEVEAARLATLKTVNELASNLSTQERDLREIQLDVDNIYQHIQNNELATAGEICSCKEISDSLVRLESEVVNVTNFAKENRYALEDVEAKRGLSQWAPEVEDLNQGLWSVRESLAFEQVKRKTLNDNLTQLKTSLLDSQKEITGLKGQFVAKEAEIRHLSASFTSLLKDAIRHSEALEVLLGDEVMEFSSRSNSQQKELAIPLLLQKMRLMQENIDRHENSLTSLTKISTEKPQMINDDPVAFTEWSLTKDLGSNAEDPLESLADISKRDDDEDYSVSDFWSLGKEVEQLANRLSMLEQQPCNCTAAPSGIVMELQKDVTTLQQTLEDHLSTFQNLFRYTEELASSSDSVNLDQLQTMMRTRERKRMKGQNMKKKIETISMRSKRHIGKK</sequence>
<organism evidence="10 11">
    <name type="scientific">Ameiurus melas</name>
    <name type="common">Black bullhead</name>
    <name type="synonym">Silurus melas</name>
    <dbReference type="NCBI Taxonomy" id="219545"/>
    <lineage>
        <taxon>Eukaryota</taxon>
        <taxon>Metazoa</taxon>
        <taxon>Chordata</taxon>
        <taxon>Craniata</taxon>
        <taxon>Vertebrata</taxon>
        <taxon>Euteleostomi</taxon>
        <taxon>Actinopterygii</taxon>
        <taxon>Neopterygii</taxon>
        <taxon>Teleostei</taxon>
        <taxon>Ostariophysi</taxon>
        <taxon>Siluriformes</taxon>
        <taxon>Ictaluridae</taxon>
        <taxon>Ameiurus</taxon>
    </lineage>
</organism>
<keyword evidence="5" id="KW-1015">Disulfide bond</keyword>
<comment type="caution">
    <text evidence="10">The sequence shown here is derived from an EMBL/GenBank/DDBJ whole genome shotgun (WGS) entry which is preliminary data.</text>
</comment>
<dbReference type="InterPro" id="IPR011489">
    <property type="entry name" value="EMI_domain"/>
</dbReference>
<feature type="compositionally biased region" description="Polar residues" evidence="7">
    <location>
        <begin position="193"/>
        <end position="202"/>
    </location>
</feature>
<dbReference type="EMBL" id="JAAGNN010000009">
    <property type="protein sequence ID" value="KAF4084899.1"/>
    <property type="molecule type" value="Genomic_DNA"/>
</dbReference>
<evidence type="ECO:0000256" key="7">
    <source>
        <dbReference type="SAM" id="MobiDB-lite"/>
    </source>
</evidence>
<dbReference type="InterPro" id="IPR050392">
    <property type="entry name" value="Collagen/C1q_domain"/>
</dbReference>
<evidence type="ECO:0000256" key="1">
    <source>
        <dbReference type="ARBA" id="ARBA00004498"/>
    </source>
</evidence>
<keyword evidence="2" id="KW-0964">Secreted</keyword>
<evidence type="ECO:0000256" key="3">
    <source>
        <dbReference type="ARBA" id="ARBA00022530"/>
    </source>
</evidence>
<evidence type="ECO:0000256" key="2">
    <source>
        <dbReference type="ARBA" id="ARBA00022525"/>
    </source>
</evidence>
<comment type="subcellular location">
    <subcellularLocation>
        <location evidence="1">Secreted</location>
        <location evidence="1">Extracellular space</location>
        <location evidence="1">Extracellular matrix</location>
    </subcellularLocation>
</comment>
<evidence type="ECO:0000256" key="6">
    <source>
        <dbReference type="SAM" id="Coils"/>
    </source>
</evidence>
<keyword evidence="4 8" id="KW-0732">Signal</keyword>
<keyword evidence="3" id="KW-0272">Extracellular matrix</keyword>
<dbReference type="AlphaFoldDB" id="A0A7J6ARZ0"/>
<keyword evidence="11" id="KW-1185">Reference proteome</keyword>
<evidence type="ECO:0000256" key="4">
    <source>
        <dbReference type="ARBA" id="ARBA00022729"/>
    </source>
</evidence>
<reference evidence="10 11" key="1">
    <citation type="submission" date="2020-02" db="EMBL/GenBank/DDBJ databases">
        <title>A chromosome-scale genome assembly of the black bullhead catfish (Ameiurus melas).</title>
        <authorList>
            <person name="Wen M."/>
            <person name="Zham M."/>
            <person name="Cabau C."/>
            <person name="Klopp C."/>
            <person name="Donnadieu C."/>
            <person name="Roques C."/>
            <person name="Bouchez O."/>
            <person name="Lampietro C."/>
            <person name="Jouanno E."/>
            <person name="Herpin A."/>
            <person name="Louis A."/>
            <person name="Berthelot C."/>
            <person name="Parey E."/>
            <person name="Roest-Crollius H."/>
            <person name="Braasch I."/>
            <person name="Postlethwait J."/>
            <person name="Robinson-Rechavi M."/>
            <person name="Echchiki A."/>
            <person name="Begum T."/>
            <person name="Montfort J."/>
            <person name="Schartl M."/>
            <person name="Bobe J."/>
            <person name="Guiguen Y."/>
        </authorList>
    </citation>
    <scope>NUCLEOTIDE SEQUENCE [LARGE SCALE GENOMIC DNA]</scope>
    <source>
        <strain evidence="10">M_S1</strain>
        <tissue evidence="10">Blood</tissue>
    </source>
</reference>
<feature type="compositionally biased region" description="Polar residues" evidence="7">
    <location>
        <begin position="173"/>
        <end position="184"/>
    </location>
</feature>
<evidence type="ECO:0000259" key="9">
    <source>
        <dbReference type="PROSITE" id="PS51041"/>
    </source>
</evidence>
<feature type="coiled-coil region" evidence="6">
    <location>
        <begin position="241"/>
        <end position="282"/>
    </location>
</feature>
<dbReference type="Pfam" id="PF07546">
    <property type="entry name" value="EMI"/>
    <property type="match status" value="1"/>
</dbReference>
<dbReference type="PROSITE" id="PS51041">
    <property type="entry name" value="EMI"/>
    <property type="match status" value="1"/>
</dbReference>
<feature type="region of interest" description="Disordered" evidence="7">
    <location>
        <begin position="173"/>
        <end position="220"/>
    </location>
</feature>